<keyword evidence="3" id="KW-1185">Reference proteome</keyword>
<evidence type="ECO:0000313" key="2">
    <source>
        <dbReference type="EMBL" id="EFC35488.1"/>
    </source>
</evidence>
<sequence>MTFSTTFNRWRINDVKQKKSILKTQLNSLQSQIQQAQELSIEKDHILLDLEQVLQDQQELHHNLMEAHSKLDDIYSQMKQHHTEELLQIEKRIKATEEYSQRVHNEKIEYRHQLDQNELIIAQLEETIAKEEAYFIQKRNACMNIRIDTTHIVADHKQNFDSTLTSCEKSQMDTFEYIKEIAQYTSSEMQKCINNSSANNNSLISSSK</sequence>
<accession>D2W614</accession>
<gene>
    <name evidence="2" type="ORF">NAEGRDRAFT_54888</name>
</gene>
<evidence type="ECO:0000256" key="1">
    <source>
        <dbReference type="SAM" id="Coils"/>
    </source>
</evidence>
<dbReference type="InParanoid" id="D2W614"/>
<name>D2W614_NAEGR</name>
<protein>
    <submittedName>
        <fullName evidence="2">Predicted protein</fullName>
    </submittedName>
</protein>
<dbReference type="GeneID" id="8856404"/>
<dbReference type="VEuPathDB" id="AmoebaDB:NAEGRDRAFT_54888"/>
<evidence type="ECO:0000313" key="3">
    <source>
        <dbReference type="Proteomes" id="UP000006671"/>
    </source>
</evidence>
<dbReference type="KEGG" id="ngr:NAEGRDRAFT_54888"/>
<organism evidence="3">
    <name type="scientific">Naegleria gruberi</name>
    <name type="common">Amoeba</name>
    <dbReference type="NCBI Taxonomy" id="5762"/>
    <lineage>
        <taxon>Eukaryota</taxon>
        <taxon>Discoba</taxon>
        <taxon>Heterolobosea</taxon>
        <taxon>Tetramitia</taxon>
        <taxon>Eutetramitia</taxon>
        <taxon>Vahlkampfiidae</taxon>
        <taxon>Naegleria</taxon>
    </lineage>
</organism>
<dbReference type="Proteomes" id="UP000006671">
    <property type="component" value="Unassembled WGS sequence"/>
</dbReference>
<dbReference type="RefSeq" id="XP_002668232.1">
    <property type="nucleotide sequence ID" value="XM_002668186.1"/>
</dbReference>
<keyword evidence="1" id="KW-0175">Coiled coil</keyword>
<feature type="coiled-coil region" evidence="1">
    <location>
        <begin position="12"/>
        <end position="67"/>
    </location>
</feature>
<reference evidence="2 3" key="1">
    <citation type="journal article" date="2010" name="Cell">
        <title>The genome of Naegleria gruberi illuminates early eukaryotic versatility.</title>
        <authorList>
            <person name="Fritz-Laylin L.K."/>
            <person name="Prochnik S.E."/>
            <person name="Ginger M.L."/>
            <person name="Dacks J.B."/>
            <person name="Carpenter M.L."/>
            <person name="Field M.C."/>
            <person name="Kuo A."/>
            <person name="Paredez A."/>
            <person name="Chapman J."/>
            <person name="Pham J."/>
            <person name="Shu S."/>
            <person name="Neupane R."/>
            <person name="Cipriano M."/>
            <person name="Mancuso J."/>
            <person name="Tu H."/>
            <person name="Salamov A."/>
            <person name="Lindquist E."/>
            <person name="Shapiro H."/>
            <person name="Lucas S."/>
            <person name="Grigoriev I.V."/>
            <person name="Cande W.Z."/>
            <person name="Fulton C."/>
            <person name="Rokhsar D.S."/>
            <person name="Dawson S.C."/>
        </authorList>
    </citation>
    <scope>NUCLEOTIDE SEQUENCE [LARGE SCALE GENOMIC DNA]</scope>
    <source>
        <strain evidence="2 3">NEG-M</strain>
    </source>
</reference>
<proteinExistence type="predicted"/>
<dbReference type="EMBL" id="GG739191">
    <property type="protein sequence ID" value="EFC35488.1"/>
    <property type="molecule type" value="Genomic_DNA"/>
</dbReference>
<dbReference type="AlphaFoldDB" id="D2W614"/>